<evidence type="ECO:0000256" key="2">
    <source>
        <dbReference type="SAM" id="Phobius"/>
    </source>
</evidence>
<comment type="caution">
    <text evidence="3">The sequence shown here is derived from an EMBL/GenBank/DDBJ whole genome shotgun (WGS) entry which is preliminary data.</text>
</comment>
<name>A0AAD5XS44_9FUNG</name>
<dbReference type="PROSITE" id="PS51257">
    <property type="entry name" value="PROKAR_LIPOPROTEIN"/>
    <property type="match status" value="1"/>
</dbReference>
<dbReference type="AlphaFoldDB" id="A0AAD5XS44"/>
<feature type="transmembrane region" description="Helical" evidence="2">
    <location>
        <begin position="12"/>
        <end position="38"/>
    </location>
</feature>
<proteinExistence type="predicted"/>
<keyword evidence="2" id="KW-0812">Transmembrane</keyword>
<reference evidence="3" key="1">
    <citation type="submission" date="2020-05" db="EMBL/GenBank/DDBJ databases">
        <title>Phylogenomic resolution of chytrid fungi.</title>
        <authorList>
            <person name="Stajich J.E."/>
            <person name="Amses K."/>
            <person name="Simmons R."/>
            <person name="Seto K."/>
            <person name="Myers J."/>
            <person name="Bonds A."/>
            <person name="Quandt C.A."/>
            <person name="Barry K."/>
            <person name="Liu P."/>
            <person name="Grigoriev I."/>
            <person name="Longcore J.E."/>
            <person name="James T.Y."/>
        </authorList>
    </citation>
    <scope>NUCLEOTIDE SEQUENCE</scope>
    <source>
        <strain evidence="3">JEL0379</strain>
    </source>
</reference>
<dbReference type="Proteomes" id="UP001212152">
    <property type="component" value="Unassembled WGS sequence"/>
</dbReference>
<evidence type="ECO:0000256" key="1">
    <source>
        <dbReference type="SAM" id="MobiDB-lite"/>
    </source>
</evidence>
<gene>
    <name evidence="3" type="ORF">HDU87_001065</name>
</gene>
<keyword evidence="2" id="KW-1133">Transmembrane helix</keyword>
<accession>A0AAD5XS44</accession>
<keyword evidence="2" id="KW-0472">Membrane</keyword>
<protein>
    <submittedName>
        <fullName evidence="3">Uncharacterized protein</fullName>
    </submittedName>
</protein>
<evidence type="ECO:0000313" key="4">
    <source>
        <dbReference type="Proteomes" id="UP001212152"/>
    </source>
</evidence>
<feature type="region of interest" description="Disordered" evidence="1">
    <location>
        <begin position="66"/>
        <end position="95"/>
    </location>
</feature>
<evidence type="ECO:0000313" key="3">
    <source>
        <dbReference type="EMBL" id="KAJ3181457.1"/>
    </source>
</evidence>
<keyword evidence="4" id="KW-1185">Reference proteome</keyword>
<feature type="compositionally biased region" description="Polar residues" evidence="1">
    <location>
        <begin position="74"/>
        <end position="95"/>
    </location>
</feature>
<dbReference type="EMBL" id="JADGJQ010000012">
    <property type="protein sequence ID" value="KAJ3181457.1"/>
    <property type="molecule type" value="Genomic_DNA"/>
</dbReference>
<sequence>MSAKIEPSAWVLYAASMLAATAACVLAALTANVLVFLWRWCGFAADTFFDDYKDEDEIPESHIIVSKSCPPLSPQRSAEPVSSTQDPQPNHSASSTFLTIDSRVTVLETQVVESLRRIANLEKTSIVVVNGDDDDDPAPLFVEDTRASAALKRRRGRAGKTIESD</sequence>
<organism evidence="3 4">
    <name type="scientific">Geranomyces variabilis</name>
    <dbReference type="NCBI Taxonomy" id="109894"/>
    <lineage>
        <taxon>Eukaryota</taxon>
        <taxon>Fungi</taxon>
        <taxon>Fungi incertae sedis</taxon>
        <taxon>Chytridiomycota</taxon>
        <taxon>Chytridiomycota incertae sedis</taxon>
        <taxon>Chytridiomycetes</taxon>
        <taxon>Spizellomycetales</taxon>
        <taxon>Powellomycetaceae</taxon>
        <taxon>Geranomyces</taxon>
    </lineage>
</organism>